<evidence type="ECO:0008006" key="5">
    <source>
        <dbReference type="Google" id="ProtNLM"/>
    </source>
</evidence>
<dbReference type="Gene3D" id="3.40.1500.20">
    <property type="match status" value="1"/>
</dbReference>
<dbReference type="GO" id="GO:0050897">
    <property type="term" value="F:cobalt ion binding"/>
    <property type="evidence" value="ECO:0007669"/>
    <property type="project" value="InterPro"/>
</dbReference>
<evidence type="ECO:0000256" key="1">
    <source>
        <dbReference type="ARBA" id="ARBA00006908"/>
    </source>
</evidence>
<evidence type="ECO:0000256" key="2">
    <source>
        <dbReference type="ARBA" id="ARBA00023002"/>
    </source>
</evidence>
<evidence type="ECO:0000256" key="3">
    <source>
        <dbReference type="SAM" id="MobiDB-lite"/>
    </source>
</evidence>
<organism evidence="4">
    <name type="scientific">Trieres chinensis</name>
    <name type="common">Marine centric diatom</name>
    <name type="synonym">Odontella sinensis</name>
    <dbReference type="NCBI Taxonomy" id="1514140"/>
    <lineage>
        <taxon>Eukaryota</taxon>
        <taxon>Sar</taxon>
        <taxon>Stramenopiles</taxon>
        <taxon>Ochrophyta</taxon>
        <taxon>Bacillariophyta</taxon>
        <taxon>Mediophyceae</taxon>
        <taxon>Biddulphiophycidae</taxon>
        <taxon>Eupodiscales</taxon>
        <taxon>Parodontellaceae</taxon>
        <taxon>Trieres</taxon>
    </lineage>
</organism>
<protein>
    <recommendedName>
        <fullName evidence="5">Phycoerythrobilin:ferredoxin oxidoreductase</fullName>
    </recommendedName>
</protein>
<keyword evidence="2" id="KW-0560">Oxidoreductase</keyword>
<gene>
    <name evidence="4" type="ORF">OSIN01602_LOCUS17395</name>
</gene>
<dbReference type="PANTHER" id="PTHR34557">
    <property type="entry name" value="PHYTOCHROMOBILIN:FERREDOXIN OXIDOREDUCTASE, CHLOROPLASTIC"/>
    <property type="match status" value="1"/>
</dbReference>
<proteinExistence type="inferred from homology"/>
<accession>A0A7S2A0J7</accession>
<dbReference type="EMBL" id="HBGO01030306">
    <property type="protein sequence ID" value="CAD9354302.1"/>
    <property type="molecule type" value="Transcribed_RNA"/>
</dbReference>
<evidence type="ECO:0000313" key="4">
    <source>
        <dbReference type="EMBL" id="CAD9354302.1"/>
    </source>
</evidence>
<dbReference type="InterPro" id="IPR009249">
    <property type="entry name" value="Ferredoxin-dep_bilin_Rdtase"/>
</dbReference>
<sequence length="419" mass="45599">MARDLGLFGRPLLPSACTMVKSMMALLWPTSGRSHCGGGSRGPGCRSSLTILAAVTITTSLPLVFGEQPFAKVPWAFATVRPVPRSHRRGGSDRGGAVVVSAANVIDGGGYEDNGGGGVYRPFASYAWTKLAESGLFLPEFGPGESDGGGVGTVPDDLRSNTSAARGRVDGSRVNVEVRSMRGIDGGPIRLARYALLETMDPADGREGETVCAANAIHVLNLVAFPNPEWRGCGGEPLPVLGMDLVSLPGDKHLVAIDFQPLTPLPETEERRVLPERYIDFESLLEGLHRRHCIESDKLPWGGDIPPQAQRYFSPRAVWTRLLGPEALGTVQGAVWSAYQDYLDLYLELMLQAKRDTEGGPDDSHDAEEEEEAMKGALEGQRSYLEYRRANDPARPMLKSLYGEEWTERLIEEVLFQHI</sequence>
<comment type="similarity">
    <text evidence="1">Belongs to the HY2 family.</text>
</comment>
<dbReference type="GO" id="GO:0016636">
    <property type="term" value="F:oxidoreductase activity, acting on the CH-CH group of donors, iron-sulfur protein as acceptor"/>
    <property type="evidence" value="ECO:0007669"/>
    <property type="project" value="InterPro"/>
</dbReference>
<dbReference type="AlphaFoldDB" id="A0A7S2A0J7"/>
<name>A0A7S2A0J7_TRICV</name>
<feature type="region of interest" description="Disordered" evidence="3">
    <location>
        <begin position="356"/>
        <end position="375"/>
    </location>
</feature>
<reference evidence="4" key="1">
    <citation type="submission" date="2021-01" db="EMBL/GenBank/DDBJ databases">
        <authorList>
            <person name="Corre E."/>
            <person name="Pelletier E."/>
            <person name="Niang G."/>
            <person name="Scheremetjew M."/>
            <person name="Finn R."/>
            <person name="Kale V."/>
            <person name="Holt S."/>
            <person name="Cochrane G."/>
            <person name="Meng A."/>
            <person name="Brown T."/>
            <person name="Cohen L."/>
        </authorList>
    </citation>
    <scope>NUCLEOTIDE SEQUENCE</scope>
    <source>
        <strain evidence="4">Grunow 1884</strain>
    </source>
</reference>
<dbReference type="GO" id="GO:0010024">
    <property type="term" value="P:phytochromobilin biosynthetic process"/>
    <property type="evidence" value="ECO:0007669"/>
    <property type="project" value="InterPro"/>
</dbReference>
<dbReference type="PANTHER" id="PTHR34557:SF1">
    <property type="entry name" value="PHYTOCHROMOBILIN:FERREDOXIN OXIDOREDUCTASE, CHLOROPLASTIC"/>
    <property type="match status" value="1"/>
</dbReference>
<dbReference type="Pfam" id="PF05996">
    <property type="entry name" value="Fe_bilin_red"/>
    <property type="match status" value="1"/>
</dbReference>